<dbReference type="Proteomes" id="UP000294829">
    <property type="component" value="Unassembled WGS sequence"/>
</dbReference>
<evidence type="ECO:0000313" key="3">
    <source>
        <dbReference type="EMBL" id="TDK61957.1"/>
    </source>
</evidence>
<dbReference type="Pfam" id="PF13432">
    <property type="entry name" value="TPR_16"/>
    <property type="match status" value="2"/>
</dbReference>
<dbReference type="RefSeq" id="WP_133330690.1">
    <property type="nucleotide sequence ID" value="NZ_SMYL01000012.1"/>
</dbReference>
<keyword evidence="1" id="KW-0677">Repeat</keyword>
<protein>
    <submittedName>
        <fullName evidence="3">Tetratricopeptide repeat protein</fullName>
    </submittedName>
</protein>
<proteinExistence type="predicted"/>
<evidence type="ECO:0000256" key="2">
    <source>
        <dbReference type="ARBA" id="ARBA00022803"/>
    </source>
</evidence>
<evidence type="ECO:0000256" key="1">
    <source>
        <dbReference type="ARBA" id="ARBA00022737"/>
    </source>
</evidence>
<sequence length="351" mass="40125">MDNQNSFYEEALPILTLIQTTILSHPRWSLSLLEATTNQLVTNLRQQRIDSDDDLKTVEEVCQDVFYRHVDEANLFFRIAEKYAVERQLEQSLIWISRAIGIKETECEFHRFRADVLTRLGRLEEAETSLQNALKISPLDISIQHELSQLKTQILEQLRRERNASSNVLAAISKGKEVLSRSQDSSDYAELAHLLANDNQLAEALKYINLAIAQDPNQSEHLRLQASLFARQESFYEAENAINQAINLSPTNPDLHQDKFNIEQKIIAQLKIDRTCVTDLTQAILIESTLAQRCPDDAQTNYNVAYLLTEGRIIDSSLEYIERAIALDASQAEFHRLRALVLEHKGRLARA</sequence>
<dbReference type="InterPro" id="IPR011990">
    <property type="entry name" value="TPR-like_helical_dom_sf"/>
</dbReference>
<dbReference type="Gene3D" id="1.25.40.10">
    <property type="entry name" value="Tetratricopeptide repeat domain"/>
    <property type="match status" value="3"/>
</dbReference>
<keyword evidence="4" id="KW-1185">Reference proteome</keyword>
<comment type="caution">
    <text evidence="3">The sequence shown here is derived from an EMBL/GenBank/DDBJ whole genome shotgun (WGS) entry which is preliminary data.</text>
</comment>
<organism evidence="3 4">
    <name type="scientific">Sapientia aquatica</name>
    <dbReference type="NCBI Taxonomy" id="1549640"/>
    <lineage>
        <taxon>Bacteria</taxon>
        <taxon>Pseudomonadati</taxon>
        <taxon>Pseudomonadota</taxon>
        <taxon>Betaproteobacteria</taxon>
        <taxon>Burkholderiales</taxon>
        <taxon>Oxalobacteraceae</taxon>
        <taxon>Sapientia</taxon>
    </lineage>
</organism>
<dbReference type="SUPFAM" id="SSF48452">
    <property type="entry name" value="TPR-like"/>
    <property type="match status" value="1"/>
</dbReference>
<accession>A0A4R5VTD3</accession>
<dbReference type="SMART" id="SM00028">
    <property type="entry name" value="TPR"/>
    <property type="match status" value="5"/>
</dbReference>
<dbReference type="PANTHER" id="PTHR44943:SF8">
    <property type="entry name" value="TPR REPEAT-CONTAINING PROTEIN MJ0263"/>
    <property type="match status" value="1"/>
</dbReference>
<dbReference type="EMBL" id="SMYL01000012">
    <property type="protein sequence ID" value="TDK61957.1"/>
    <property type="molecule type" value="Genomic_DNA"/>
</dbReference>
<dbReference type="AlphaFoldDB" id="A0A4R5VTD3"/>
<keyword evidence="2" id="KW-0802">TPR repeat</keyword>
<dbReference type="InterPro" id="IPR051685">
    <property type="entry name" value="Ycf3/AcsC/BcsC/TPR_MFPF"/>
</dbReference>
<reference evidence="3 4" key="1">
    <citation type="submission" date="2019-03" db="EMBL/GenBank/DDBJ databases">
        <title>Sapientia aquatica gen. nov., sp. nov., isolated from a crater lake.</title>
        <authorList>
            <person name="Felfoldi T."/>
            <person name="Szabo A."/>
            <person name="Toth E."/>
            <person name="Schumann P."/>
            <person name="Keki Z."/>
            <person name="Marialigeti K."/>
            <person name="Mathe I."/>
        </authorList>
    </citation>
    <scope>NUCLEOTIDE SEQUENCE [LARGE SCALE GENOMIC DNA]</scope>
    <source>
        <strain evidence="3 4">SA-152</strain>
    </source>
</reference>
<dbReference type="InterPro" id="IPR019734">
    <property type="entry name" value="TPR_rpt"/>
</dbReference>
<name>A0A4R5VTD3_9BURK</name>
<dbReference type="Pfam" id="PF13181">
    <property type="entry name" value="TPR_8"/>
    <property type="match status" value="1"/>
</dbReference>
<gene>
    <name evidence="3" type="ORF">E2I14_16895</name>
</gene>
<dbReference type="OrthoDB" id="9814042at2"/>
<dbReference type="PANTHER" id="PTHR44943">
    <property type="entry name" value="CELLULOSE SYNTHASE OPERON PROTEIN C"/>
    <property type="match status" value="1"/>
</dbReference>
<evidence type="ECO:0000313" key="4">
    <source>
        <dbReference type="Proteomes" id="UP000294829"/>
    </source>
</evidence>